<name>A0AA35YTT7_LACSI</name>
<dbReference type="EMBL" id="OX465080">
    <property type="protein sequence ID" value="CAI9279903.1"/>
    <property type="molecule type" value="Genomic_DNA"/>
</dbReference>
<gene>
    <name evidence="1" type="ORF">LSALG_LOCUS19675</name>
</gene>
<keyword evidence="2" id="KW-1185">Reference proteome</keyword>
<evidence type="ECO:0000313" key="2">
    <source>
        <dbReference type="Proteomes" id="UP001177003"/>
    </source>
</evidence>
<sequence>MPNQKINKPRPIESLRDLLKTNLVVHVVADAEHLEAGAFDLAVTYEEYYRLLKKQTDDLSIITTWQMAFERYEKNTSIPIVWKLTECNQADVLECELSGHYIMNWIFDFVLNKQHGFPSRFGTLWNDKTAFEEKALVTTVATWAREFLNFFMNDVVV</sequence>
<evidence type="ECO:0000313" key="1">
    <source>
        <dbReference type="EMBL" id="CAI9279903.1"/>
    </source>
</evidence>
<protein>
    <submittedName>
        <fullName evidence="1">Uncharacterized protein</fullName>
    </submittedName>
</protein>
<proteinExistence type="predicted"/>
<accession>A0AA35YTT7</accession>
<dbReference type="AlphaFoldDB" id="A0AA35YTT7"/>
<dbReference type="Proteomes" id="UP001177003">
    <property type="component" value="Chromosome 4"/>
</dbReference>
<organism evidence="1 2">
    <name type="scientific">Lactuca saligna</name>
    <name type="common">Willowleaf lettuce</name>
    <dbReference type="NCBI Taxonomy" id="75948"/>
    <lineage>
        <taxon>Eukaryota</taxon>
        <taxon>Viridiplantae</taxon>
        <taxon>Streptophyta</taxon>
        <taxon>Embryophyta</taxon>
        <taxon>Tracheophyta</taxon>
        <taxon>Spermatophyta</taxon>
        <taxon>Magnoliopsida</taxon>
        <taxon>eudicotyledons</taxon>
        <taxon>Gunneridae</taxon>
        <taxon>Pentapetalae</taxon>
        <taxon>asterids</taxon>
        <taxon>campanulids</taxon>
        <taxon>Asterales</taxon>
        <taxon>Asteraceae</taxon>
        <taxon>Cichorioideae</taxon>
        <taxon>Cichorieae</taxon>
        <taxon>Lactucinae</taxon>
        <taxon>Lactuca</taxon>
    </lineage>
</organism>
<reference evidence="1" key="1">
    <citation type="submission" date="2023-04" db="EMBL/GenBank/DDBJ databases">
        <authorList>
            <person name="Vijverberg K."/>
            <person name="Xiong W."/>
            <person name="Schranz E."/>
        </authorList>
    </citation>
    <scope>NUCLEOTIDE SEQUENCE</scope>
</reference>